<evidence type="ECO:0000313" key="1">
    <source>
        <dbReference type="EMBL" id="DAG04856.1"/>
    </source>
</evidence>
<reference evidence="1" key="1">
    <citation type="journal article" date="2021" name="Proc. Natl. Acad. Sci. U.S.A.">
        <title>A Catalog of Tens of Thousands of Viruses from Human Metagenomes Reveals Hidden Associations with Chronic Diseases.</title>
        <authorList>
            <person name="Tisza M.J."/>
            <person name="Buck C.B."/>
        </authorList>
    </citation>
    <scope>NUCLEOTIDE SEQUENCE</scope>
    <source>
        <strain evidence="1">CtGa111</strain>
    </source>
</reference>
<dbReference type="EMBL" id="BK016245">
    <property type="protein sequence ID" value="DAG04856.1"/>
    <property type="molecule type" value="Genomic_DNA"/>
</dbReference>
<sequence>MADVRLIDANALLDKNNWTIKQYSEEEANAWRDGIALMKKNIENAPTIDPKTLRPAAHWEEIPGSYVSCAGKNSWCEPATRCSNPECREVNPCGLKTPFCPMCGAKME</sequence>
<name>A0A8S5VDV2_9CAUD</name>
<proteinExistence type="predicted"/>
<organism evidence="1">
    <name type="scientific">Siphoviridae sp. ctGa111</name>
    <dbReference type="NCBI Taxonomy" id="2825413"/>
    <lineage>
        <taxon>Viruses</taxon>
        <taxon>Duplodnaviria</taxon>
        <taxon>Heunggongvirae</taxon>
        <taxon>Uroviricota</taxon>
        <taxon>Caudoviricetes</taxon>
    </lineage>
</organism>
<accession>A0A8S5VDV2</accession>
<protein>
    <submittedName>
        <fullName evidence="1">Cold inducible protein</fullName>
    </submittedName>
</protein>